<accession>A0A0C2N2W6</accession>
<organism evidence="1 2">
    <name type="scientific">Thelohanellus kitauei</name>
    <name type="common">Myxosporean</name>
    <dbReference type="NCBI Taxonomy" id="669202"/>
    <lineage>
        <taxon>Eukaryota</taxon>
        <taxon>Metazoa</taxon>
        <taxon>Cnidaria</taxon>
        <taxon>Myxozoa</taxon>
        <taxon>Myxosporea</taxon>
        <taxon>Bivalvulida</taxon>
        <taxon>Platysporina</taxon>
        <taxon>Myxobolidae</taxon>
        <taxon>Thelohanellus</taxon>
    </lineage>
</organism>
<proteinExistence type="predicted"/>
<dbReference type="AlphaFoldDB" id="A0A0C2N2W6"/>
<gene>
    <name evidence="1" type="ORF">RF11_10611</name>
</gene>
<dbReference type="EMBL" id="JWZT01001996">
    <property type="protein sequence ID" value="KII70680.1"/>
    <property type="molecule type" value="Genomic_DNA"/>
</dbReference>
<dbReference type="Proteomes" id="UP000031668">
    <property type="component" value="Unassembled WGS sequence"/>
</dbReference>
<keyword evidence="2" id="KW-1185">Reference proteome</keyword>
<reference evidence="1 2" key="1">
    <citation type="journal article" date="2014" name="Genome Biol. Evol.">
        <title>The genome of the myxosporean Thelohanellus kitauei shows adaptations to nutrient acquisition within its fish host.</title>
        <authorList>
            <person name="Yang Y."/>
            <person name="Xiong J."/>
            <person name="Zhou Z."/>
            <person name="Huo F."/>
            <person name="Miao W."/>
            <person name="Ran C."/>
            <person name="Liu Y."/>
            <person name="Zhang J."/>
            <person name="Feng J."/>
            <person name="Wang M."/>
            <person name="Wang M."/>
            <person name="Wang L."/>
            <person name="Yao B."/>
        </authorList>
    </citation>
    <scope>NUCLEOTIDE SEQUENCE [LARGE SCALE GENOMIC DNA]</scope>
    <source>
        <strain evidence="1">Wuqing</strain>
    </source>
</reference>
<evidence type="ECO:0000313" key="2">
    <source>
        <dbReference type="Proteomes" id="UP000031668"/>
    </source>
</evidence>
<sequence length="119" mass="13355">MDHLCSLSSLRHSNQDGVGVILAIVEQIKVLFVDNVNLILSNELSELLSTIMNFKIDIFLKELLDVVDFNTVIYSAELNSVLDTLKICFDKQTEKPVDDICPRFVILIMSGFGPKLLRG</sequence>
<protein>
    <submittedName>
        <fullName evidence="1">Uncharacterized protein</fullName>
    </submittedName>
</protein>
<comment type="caution">
    <text evidence="1">The sequence shown here is derived from an EMBL/GenBank/DDBJ whole genome shotgun (WGS) entry which is preliminary data.</text>
</comment>
<evidence type="ECO:0000313" key="1">
    <source>
        <dbReference type="EMBL" id="KII70680.1"/>
    </source>
</evidence>
<name>A0A0C2N2W6_THEKT</name>